<evidence type="ECO:0000313" key="2">
    <source>
        <dbReference type="Proteomes" id="UP001215280"/>
    </source>
</evidence>
<comment type="caution">
    <text evidence="1">The sequence shown here is derived from an EMBL/GenBank/DDBJ whole genome shotgun (WGS) entry which is preliminary data.</text>
</comment>
<sequence>MESPFREILYTNSTPSDSECQSIRDLLVGPRQQIAVLTDEIVATQALLDELTSKRAVLDEFVAAHLALVSSVRRVPTDIMQEIFVASLPSGQNSTITEQDAPLLLCHICRAWRSLALSTPRLWASLHISVPYGDRISSMNNVVNEWLSRSGILPLSISVAFIPRVPDSAPTSMLLNTLVNFSSRWEHIRFRFPVYEYLNPLASLSPSDVPILRTVAMDIFHRFDDQEWNNLGFIGTPSLHSAMIPSKTHGDSLNLLLIPVQWERLRRLSIQGTYYTYSDVALAILQKCTLLETLSLSIMHASGNLSPATPCRMDHLRNLYVSYHNSQPDDFFAHLIAPRLVCLEYMGASSDSQYPFMPMLSSCSLECLRLKPTSAVYTESLIGVLSLVPTLRQLVLSGEPWLQDAGVLDGRFILSLNRMDAGDVLCPDLEQIELLYFDALSDQTLLEFIQARGAAIGRASRLSSVRALLGRPMETDIIPLLQPLIDDGLDVALDYDYQPQAPHMYSPSEALERDGADSWAPISRSWYPYEVE</sequence>
<dbReference type="SUPFAM" id="SSF52047">
    <property type="entry name" value="RNI-like"/>
    <property type="match status" value="1"/>
</dbReference>
<gene>
    <name evidence="1" type="ORF">DFH07DRAFT_1065961</name>
</gene>
<protein>
    <recommendedName>
        <fullName evidence="3">F-box domain-containing protein</fullName>
    </recommendedName>
</protein>
<accession>A0AAD7HYP9</accession>
<keyword evidence="2" id="KW-1185">Reference proteome</keyword>
<dbReference type="InterPro" id="IPR032675">
    <property type="entry name" value="LRR_dom_sf"/>
</dbReference>
<dbReference type="Gene3D" id="3.80.10.10">
    <property type="entry name" value="Ribonuclease Inhibitor"/>
    <property type="match status" value="1"/>
</dbReference>
<dbReference type="EMBL" id="JARJLG010000188">
    <property type="protein sequence ID" value="KAJ7730705.1"/>
    <property type="molecule type" value="Genomic_DNA"/>
</dbReference>
<evidence type="ECO:0008006" key="3">
    <source>
        <dbReference type="Google" id="ProtNLM"/>
    </source>
</evidence>
<proteinExistence type="predicted"/>
<evidence type="ECO:0000313" key="1">
    <source>
        <dbReference type="EMBL" id="KAJ7730705.1"/>
    </source>
</evidence>
<dbReference type="AlphaFoldDB" id="A0AAD7HYP9"/>
<organism evidence="1 2">
    <name type="scientific">Mycena maculata</name>
    <dbReference type="NCBI Taxonomy" id="230809"/>
    <lineage>
        <taxon>Eukaryota</taxon>
        <taxon>Fungi</taxon>
        <taxon>Dikarya</taxon>
        <taxon>Basidiomycota</taxon>
        <taxon>Agaricomycotina</taxon>
        <taxon>Agaricomycetes</taxon>
        <taxon>Agaricomycetidae</taxon>
        <taxon>Agaricales</taxon>
        <taxon>Marasmiineae</taxon>
        <taxon>Mycenaceae</taxon>
        <taxon>Mycena</taxon>
    </lineage>
</organism>
<name>A0AAD7HYP9_9AGAR</name>
<dbReference type="Proteomes" id="UP001215280">
    <property type="component" value="Unassembled WGS sequence"/>
</dbReference>
<reference evidence="1" key="1">
    <citation type="submission" date="2023-03" db="EMBL/GenBank/DDBJ databases">
        <title>Massive genome expansion in bonnet fungi (Mycena s.s.) driven by repeated elements and novel gene families across ecological guilds.</title>
        <authorList>
            <consortium name="Lawrence Berkeley National Laboratory"/>
            <person name="Harder C.B."/>
            <person name="Miyauchi S."/>
            <person name="Viragh M."/>
            <person name="Kuo A."/>
            <person name="Thoen E."/>
            <person name="Andreopoulos B."/>
            <person name="Lu D."/>
            <person name="Skrede I."/>
            <person name="Drula E."/>
            <person name="Henrissat B."/>
            <person name="Morin E."/>
            <person name="Kohler A."/>
            <person name="Barry K."/>
            <person name="LaButti K."/>
            <person name="Morin E."/>
            <person name="Salamov A."/>
            <person name="Lipzen A."/>
            <person name="Mereny Z."/>
            <person name="Hegedus B."/>
            <person name="Baldrian P."/>
            <person name="Stursova M."/>
            <person name="Weitz H."/>
            <person name="Taylor A."/>
            <person name="Grigoriev I.V."/>
            <person name="Nagy L.G."/>
            <person name="Martin F."/>
            <person name="Kauserud H."/>
        </authorList>
    </citation>
    <scope>NUCLEOTIDE SEQUENCE</scope>
    <source>
        <strain evidence="1">CBHHK188m</strain>
    </source>
</reference>